<keyword evidence="2" id="KW-1185">Reference proteome</keyword>
<organism evidence="1 2">
    <name type="scientific">Cajanus cajan</name>
    <name type="common">Pigeon pea</name>
    <name type="synonym">Cajanus indicus</name>
    <dbReference type="NCBI Taxonomy" id="3821"/>
    <lineage>
        <taxon>Eukaryota</taxon>
        <taxon>Viridiplantae</taxon>
        <taxon>Streptophyta</taxon>
        <taxon>Embryophyta</taxon>
        <taxon>Tracheophyta</taxon>
        <taxon>Spermatophyta</taxon>
        <taxon>Magnoliopsida</taxon>
        <taxon>eudicotyledons</taxon>
        <taxon>Gunneridae</taxon>
        <taxon>Pentapetalae</taxon>
        <taxon>rosids</taxon>
        <taxon>fabids</taxon>
        <taxon>Fabales</taxon>
        <taxon>Fabaceae</taxon>
        <taxon>Papilionoideae</taxon>
        <taxon>50 kb inversion clade</taxon>
        <taxon>NPAAA clade</taxon>
        <taxon>indigoferoid/millettioid clade</taxon>
        <taxon>Phaseoleae</taxon>
        <taxon>Cajanus</taxon>
    </lineage>
</organism>
<accession>A0A151UIC2</accession>
<gene>
    <name evidence="1" type="ORF">KK1_048924</name>
</gene>
<evidence type="ECO:0000313" key="1">
    <source>
        <dbReference type="EMBL" id="KYP79035.1"/>
    </source>
</evidence>
<dbReference type="OMA" id="AAREMIW"/>
<dbReference type="STRING" id="3821.A0A151UIC2"/>
<dbReference type="CDD" id="cd09272">
    <property type="entry name" value="RNase_HI_RT_Ty1"/>
    <property type="match status" value="1"/>
</dbReference>
<dbReference type="AlphaFoldDB" id="A0A151UIC2"/>
<protein>
    <submittedName>
        <fullName evidence="1">Retrovirus-related Pol polyprotein from transposon TNT 1-94</fullName>
    </submittedName>
</protein>
<dbReference type="PANTHER" id="PTHR11439:SF467">
    <property type="entry name" value="INTEGRASE CATALYTIC DOMAIN-CONTAINING PROTEIN"/>
    <property type="match status" value="1"/>
</dbReference>
<name>A0A151UIC2_CAJCA</name>
<sequence length="117" mass="13266">MSRFLSNLGKEHWDGVKWILTYLKGTLGTCLCFKRNNLTLQGFSYVDLGGDLNGRKNTIAYIFTLGDTTVSWKSKLQVRVSLSTTKVKYVAILEAAREMIWLKNFLKALGKEQDDSP</sequence>
<evidence type="ECO:0000313" key="2">
    <source>
        <dbReference type="Proteomes" id="UP000075243"/>
    </source>
</evidence>
<dbReference type="Gramene" id="C.cajan_45783.t">
    <property type="protein sequence ID" value="C.cajan_45783.t.cds1"/>
    <property type="gene ID" value="C.cajan_45783"/>
</dbReference>
<proteinExistence type="predicted"/>
<reference evidence="1" key="1">
    <citation type="journal article" date="2012" name="Nat. Biotechnol.">
        <title>Draft genome sequence of pigeonpea (Cajanus cajan), an orphan legume crop of resource-poor farmers.</title>
        <authorList>
            <person name="Varshney R.K."/>
            <person name="Chen W."/>
            <person name="Li Y."/>
            <person name="Bharti A.K."/>
            <person name="Saxena R.K."/>
            <person name="Schlueter J.A."/>
            <person name="Donoghue M.T."/>
            <person name="Azam S."/>
            <person name="Fan G."/>
            <person name="Whaley A.M."/>
            <person name="Farmer A.D."/>
            <person name="Sheridan J."/>
            <person name="Iwata A."/>
            <person name="Tuteja R."/>
            <person name="Penmetsa R.V."/>
            <person name="Wu W."/>
            <person name="Upadhyaya H.D."/>
            <person name="Yang S.P."/>
            <person name="Shah T."/>
            <person name="Saxena K.B."/>
            <person name="Michael T."/>
            <person name="McCombie W.R."/>
            <person name="Yang B."/>
            <person name="Zhang G."/>
            <person name="Yang H."/>
            <person name="Wang J."/>
            <person name="Spillane C."/>
            <person name="Cook D.R."/>
            <person name="May G.D."/>
            <person name="Xu X."/>
            <person name="Jackson S.A."/>
        </authorList>
    </citation>
    <scope>NUCLEOTIDE SEQUENCE [LARGE SCALE GENOMIC DNA]</scope>
</reference>
<dbReference type="EMBL" id="AGCT01067865">
    <property type="protein sequence ID" value="KYP79035.1"/>
    <property type="molecule type" value="Genomic_DNA"/>
</dbReference>
<dbReference type="PANTHER" id="PTHR11439">
    <property type="entry name" value="GAG-POL-RELATED RETROTRANSPOSON"/>
    <property type="match status" value="1"/>
</dbReference>
<dbReference type="Proteomes" id="UP000075243">
    <property type="component" value="Unassembled WGS sequence"/>
</dbReference>
<comment type="caution">
    <text evidence="1">The sequence shown here is derived from an EMBL/GenBank/DDBJ whole genome shotgun (WGS) entry which is preliminary data.</text>
</comment>